<dbReference type="Proteomes" id="UP000626109">
    <property type="component" value="Unassembled WGS sequence"/>
</dbReference>
<feature type="non-terminal residue" evidence="1">
    <location>
        <position position="155"/>
    </location>
</feature>
<reference evidence="1" key="1">
    <citation type="submission" date="2021-02" db="EMBL/GenBank/DDBJ databases">
        <authorList>
            <person name="Dougan E. K."/>
            <person name="Rhodes N."/>
            <person name="Thang M."/>
            <person name="Chan C."/>
        </authorList>
    </citation>
    <scope>NUCLEOTIDE SEQUENCE</scope>
</reference>
<evidence type="ECO:0000313" key="1">
    <source>
        <dbReference type="EMBL" id="CAE8730733.1"/>
    </source>
</evidence>
<organism evidence="1 2">
    <name type="scientific">Polarella glacialis</name>
    <name type="common">Dinoflagellate</name>
    <dbReference type="NCBI Taxonomy" id="89957"/>
    <lineage>
        <taxon>Eukaryota</taxon>
        <taxon>Sar</taxon>
        <taxon>Alveolata</taxon>
        <taxon>Dinophyceae</taxon>
        <taxon>Suessiales</taxon>
        <taxon>Suessiaceae</taxon>
        <taxon>Polarella</taxon>
    </lineage>
</organism>
<accession>A0A813LP21</accession>
<dbReference type="EMBL" id="CAJNNW010035893">
    <property type="protein sequence ID" value="CAE8730733.1"/>
    <property type="molecule type" value="Genomic_DNA"/>
</dbReference>
<comment type="caution">
    <text evidence="1">The sequence shown here is derived from an EMBL/GenBank/DDBJ whole genome shotgun (WGS) entry which is preliminary data.</text>
</comment>
<protein>
    <submittedName>
        <fullName evidence="1">Uncharacterized protein</fullName>
    </submittedName>
</protein>
<sequence>SGWHAHLWHTIGGLETVSMDSYSVRPVAWSEVKVVSDARTVADWGLDSSGPNSDVGKWALHLSWPPHSPDTVGLDLLQRWPGSFLVFIGERGLNGEAGDEGVTGGKSLLDAIDQGWEPLRTWALPRWPGYLDDMTLYRRRLRPRSDDMLPQPYRS</sequence>
<name>A0A813LP21_POLGL</name>
<gene>
    <name evidence="1" type="ORF">PGLA2088_LOCUS45823</name>
</gene>
<proteinExistence type="predicted"/>
<evidence type="ECO:0000313" key="2">
    <source>
        <dbReference type="Proteomes" id="UP000626109"/>
    </source>
</evidence>
<dbReference type="AlphaFoldDB" id="A0A813LP21"/>